<feature type="transmembrane region" description="Helical" evidence="14">
    <location>
        <begin position="131"/>
        <end position="149"/>
    </location>
</feature>
<keyword evidence="5 14" id="KW-0812">Transmembrane</keyword>
<name>A0AAD8NYE3_TARER</name>
<keyword evidence="6" id="KW-0479">Metal-binding</keyword>
<evidence type="ECO:0000256" key="3">
    <source>
        <dbReference type="ARBA" id="ARBA00012483"/>
    </source>
</evidence>
<protein>
    <recommendedName>
        <fullName evidence="3">RING-type E3 ubiquitin transferase</fullName>
        <ecNumber evidence="3">2.3.2.27</ecNumber>
    </recommendedName>
</protein>
<reference evidence="16" key="1">
    <citation type="journal article" date="2023" name="bioRxiv">
        <title>Improved chromosome-level genome assembly for marigold (Tagetes erecta).</title>
        <authorList>
            <person name="Jiang F."/>
            <person name="Yuan L."/>
            <person name="Wang S."/>
            <person name="Wang H."/>
            <person name="Xu D."/>
            <person name="Wang A."/>
            <person name="Fan W."/>
        </authorList>
    </citation>
    <scope>NUCLEOTIDE SEQUENCE</scope>
    <source>
        <strain evidence="16">WSJ</strain>
        <tissue evidence="16">Leaf</tissue>
    </source>
</reference>
<keyword evidence="7 12" id="KW-0863">Zinc-finger</keyword>
<comment type="caution">
    <text evidence="16">The sequence shown here is derived from an EMBL/GenBank/DDBJ whole genome shotgun (WGS) entry which is preliminary data.</text>
</comment>
<dbReference type="InterPro" id="IPR001841">
    <property type="entry name" value="Znf_RING"/>
</dbReference>
<evidence type="ECO:0000256" key="8">
    <source>
        <dbReference type="ARBA" id="ARBA00022786"/>
    </source>
</evidence>
<evidence type="ECO:0000259" key="15">
    <source>
        <dbReference type="PROSITE" id="PS50089"/>
    </source>
</evidence>
<evidence type="ECO:0000256" key="7">
    <source>
        <dbReference type="ARBA" id="ARBA00022771"/>
    </source>
</evidence>
<comment type="catalytic activity">
    <reaction evidence="1">
        <text>S-ubiquitinyl-[E2 ubiquitin-conjugating enzyme]-L-cysteine + [acceptor protein]-L-lysine = [E2 ubiquitin-conjugating enzyme]-L-cysteine + N(6)-ubiquitinyl-[acceptor protein]-L-lysine.</text>
        <dbReference type="EC" id="2.3.2.27"/>
    </reaction>
</comment>
<dbReference type="PANTHER" id="PTHR45977:SF53">
    <property type="entry name" value="ZINC FINGER, RING_FYVE_PHD-TYPE-RELATED"/>
    <property type="match status" value="1"/>
</dbReference>
<dbReference type="GO" id="GO:0061630">
    <property type="term" value="F:ubiquitin protein ligase activity"/>
    <property type="evidence" value="ECO:0007669"/>
    <property type="project" value="UniProtKB-EC"/>
</dbReference>
<feature type="transmembrane region" description="Helical" evidence="14">
    <location>
        <begin position="89"/>
        <end position="111"/>
    </location>
</feature>
<dbReference type="PANTHER" id="PTHR45977">
    <property type="entry name" value="TARGET OF ERK KINASE MPK-1"/>
    <property type="match status" value="1"/>
</dbReference>
<dbReference type="Gene3D" id="3.30.40.10">
    <property type="entry name" value="Zinc/RING finger domain, C3HC4 (zinc finger)"/>
    <property type="match status" value="1"/>
</dbReference>
<dbReference type="SUPFAM" id="SSF57850">
    <property type="entry name" value="RING/U-box"/>
    <property type="match status" value="1"/>
</dbReference>
<dbReference type="PROSITE" id="PS50089">
    <property type="entry name" value="ZF_RING_2"/>
    <property type="match status" value="1"/>
</dbReference>
<dbReference type="GO" id="GO:0016020">
    <property type="term" value="C:membrane"/>
    <property type="evidence" value="ECO:0007669"/>
    <property type="project" value="UniProtKB-SubCell"/>
</dbReference>
<evidence type="ECO:0000256" key="14">
    <source>
        <dbReference type="SAM" id="Phobius"/>
    </source>
</evidence>
<evidence type="ECO:0000256" key="11">
    <source>
        <dbReference type="ARBA" id="ARBA00023136"/>
    </source>
</evidence>
<evidence type="ECO:0000256" key="6">
    <source>
        <dbReference type="ARBA" id="ARBA00022723"/>
    </source>
</evidence>
<dbReference type="Proteomes" id="UP001229421">
    <property type="component" value="Unassembled WGS sequence"/>
</dbReference>
<evidence type="ECO:0000256" key="2">
    <source>
        <dbReference type="ARBA" id="ARBA00004141"/>
    </source>
</evidence>
<evidence type="ECO:0000256" key="4">
    <source>
        <dbReference type="ARBA" id="ARBA00022679"/>
    </source>
</evidence>
<dbReference type="AlphaFoldDB" id="A0AAD8NYE3"/>
<evidence type="ECO:0000256" key="5">
    <source>
        <dbReference type="ARBA" id="ARBA00022692"/>
    </source>
</evidence>
<dbReference type="Pfam" id="PF13639">
    <property type="entry name" value="zf-RING_2"/>
    <property type="match status" value="1"/>
</dbReference>
<dbReference type="InterPro" id="IPR013083">
    <property type="entry name" value="Znf_RING/FYVE/PHD"/>
</dbReference>
<evidence type="ECO:0000256" key="13">
    <source>
        <dbReference type="SAM" id="MobiDB-lite"/>
    </source>
</evidence>
<dbReference type="GO" id="GO:0008270">
    <property type="term" value="F:zinc ion binding"/>
    <property type="evidence" value="ECO:0007669"/>
    <property type="project" value="UniProtKB-KW"/>
</dbReference>
<keyword evidence="4" id="KW-0808">Transferase</keyword>
<evidence type="ECO:0000256" key="1">
    <source>
        <dbReference type="ARBA" id="ARBA00000900"/>
    </source>
</evidence>
<feature type="domain" description="RING-type" evidence="15">
    <location>
        <begin position="255"/>
        <end position="296"/>
    </location>
</feature>
<gene>
    <name evidence="16" type="ORF">QVD17_20771</name>
</gene>
<feature type="region of interest" description="Disordered" evidence="13">
    <location>
        <begin position="162"/>
        <end position="190"/>
    </location>
</feature>
<evidence type="ECO:0000313" key="17">
    <source>
        <dbReference type="Proteomes" id="UP001229421"/>
    </source>
</evidence>
<evidence type="ECO:0000313" key="16">
    <source>
        <dbReference type="EMBL" id="KAK1425419.1"/>
    </source>
</evidence>
<sequence>MAETEAPVPEINIDIVTGTDTVNDPLLSSSQVTVPSLSGTRDRASTRFSMLLGFVHSRRGADELRMVVRQNVAEEMENWREEWGNSLPVVVLDTLWNLAFAVVSFGAFLWIEPEEVATSERERKLEQDLQVWILGYSFLCVFYVMFLWTEYITNRRGVSTAPIETPMLPPPQRSNLRRNSDDEAPPGRTASLQKKLTVEECASEAEINNLPKYIFEVANGDVEQHDVTACKMIPMETNGPNFSTERVLLAEEVDCCICLSHYEDREELRSLPCNHHFHSKCIAKWLRVKATCPQCKSLIA</sequence>
<keyword evidence="9" id="KW-0862">Zinc</keyword>
<keyword evidence="11 14" id="KW-0472">Membrane</keyword>
<evidence type="ECO:0000256" key="12">
    <source>
        <dbReference type="PROSITE-ProRule" id="PRU00175"/>
    </source>
</evidence>
<proteinExistence type="predicted"/>
<keyword evidence="8" id="KW-0833">Ubl conjugation pathway</keyword>
<organism evidence="16 17">
    <name type="scientific">Tagetes erecta</name>
    <name type="common">African marigold</name>
    <dbReference type="NCBI Taxonomy" id="13708"/>
    <lineage>
        <taxon>Eukaryota</taxon>
        <taxon>Viridiplantae</taxon>
        <taxon>Streptophyta</taxon>
        <taxon>Embryophyta</taxon>
        <taxon>Tracheophyta</taxon>
        <taxon>Spermatophyta</taxon>
        <taxon>Magnoliopsida</taxon>
        <taxon>eudicotyledons</taxon>
        <taxon>Gunneridae</taxon>
        <taxon>Pentapetalae</taxon>
        <taxon>asterids</taxon>
        <taxon>campanulids</taxon>
        <taxon>Asterales</taxon>
        <taxon>Asteraceae</taxon>
        <taxon>Asteroideae</taxon>
        <taxon>Heliantheae alliance</taxon>
        <taxon>Tageteae</taxon>
        <taxon>Tagetes</taxon>
    </lineage>
</organism>
<dbReference type="EMBL" id="JAUHHV010000005">
    <property type="protein sequence ID" value="KAK1425419.1"/>
    <property type="molecule type" value="Genomic_DNA"/>
</dbReference>
<dbReference type="EC" id="2.3.2.27" evidence="3"/>
<evidence type="ECO:0000256" key="10">
    <source>
        <dbReference type="ARBA" id="ARBA00022989"/>
    </source>
</evidence>
<keyword evidence="10 14" id="KW-1133">Transmembrane helix</keyword>
<dbReference type="SMART" id="SM00184">
    <property type="entry name" value="RING"/>
    <property type="match status" value="1"/>
</dbReference>
<evidence type="ECO:0000256" key="9">
    <source>
        <dbReference type="ARBA" id="ARBA00022833"/>
    </source>
</evidence>
<comment type="subcellular location">
    <subcellularLocation>
        <location evidence="2">Membrane</location>
        <topology evidence="2">Multi-pass membrane protein</topology>
    </subcellularLocation>
</comment>
<keyword evidence="17" id="KW-1185">Reference proteome</keyword>
<accession>A0AAD8NYE3</accession>